<name>A0A133UM29_9EURY</name>
<sequence length="78" mass="9447">MPWIDEEKKLATKGKRRRIKLLEDQLDDVKENLEKRVQIHKNLEKKFQREKDFKERKLDRLKKFGSPKEEKVGEISLG</sequence>
<evidence type="ECO:0000256" key="1">
    <source>
        <dbReference type="SAM" id="Coils"/>
    </source>
</evidence>
<dbReference type="Proteomes" id="UP000070155">
    <property type="component" value="Unassembled WGS sequence"/>
</dbReference>
<keyword evidence="1" id="KW-0175">Coiled coil</keyword>
<evidence type="ECO:0000313" key="3">
    <source>
        <dbReference type="Proteomes" id="UP000070155"/>
    </source>
</evidence>
<proteinExistence type="predicted"/>
<protein>
    <submittedName>
        <fullName evidence="2">Uncharacterized protein</fullName>
    </submittedName>
</protein>
<organism evidence="2 3">
    <name type="scientific">candidate division MSBL1 archaeon SCGC-AAA259I07</name>
    <dbReference type="NCBI Taxonomy" id="1698266"/>
    <lineage>
        <taxon>Archaea</taxon>
        <taxon>Methanobacteriati</taxon>
        <taxon>Methanobacteriota</taxon>
        <taxon>candidate division MSBL1</taxon>
    </lineage>
</organism>
<keyword evidence="3" id="KW-1185">Reference proteome</keyword>
<gene>
    <name evidence="2" type="ORF">AKJ36_01260</name>
</gene>
<accession>A0A133UM29</accession>
<dbReference type="EMBL" id="LHXQ01000011">
    <property type="protein sequence ID" value="KXA95219.1"/>
    <property type="molecule type" value="Genomic_DNA"/>
</dbReference>
<feature type="coiled-coil region" evidence="1">
    <location>
        <begin position="12"/>
        <end position="50"/>
    </location>
</feature>
<dbReference type="AlphaFoldDB" id="A0A133UM29"/>
<reference evidence="2 3" key="1">
    <citation type="journal article" date="2016" name="Sci. Rep.">
        <title>Metabolic traits of an uncultured archaeal lineage -MSBL1- from brine pools of the Red Sea.</title>
        <authorList>
            <person name="Mwirichia R."/>
            <person name="Alam I."/>
            <person name="Rashid M."/>
            <person name="Vinu M."/>
            <person name="Ba-Alawi W."/>
            <person name="Anthony Kamau A."/>
            <person name="Kamanda Ngugi D."/>
            <person name="Goker M."/>
            <person name="Klenk H.P."/>
            <person name="Bajic V."/>
            <person name="Stingl U."/>
        </authorList>
    </citation>
    <scope>NUCLEOTIDE SEQUENCE [LARGE SCALE GENOMIC DNA]</scope>
    <source>
        <strain evidence="2">SCGC-AAA259I07</strain>
    </source>
</reference>
<evidence type="ECO:0000313" key="2">
    <source>
        <dbReference type="EMBL" id="KXA95219.1"/>
    </source>
</evidence>
<comment type="caution">
    <text evidence="2">The sequence shown here is derived from an EMBL/GenBank/DDBJ whole genome shotgun (WGS) entry which is preliminary data.</text>
</comment>